<reference evidence="2 3" key="1">
    <citation type="submission" date="2018-04" db="EMBL/GenBank/DDBJ databases">
        <authorList>
            <person name="Vogel A."/>
        </authorList>
    </citation>
    <scope>NUCLEOTIDE SEQUENCE [LARGE SCALE GENOMIC DNA]</scope>
</reference>
<proteinExistence type="predicted"/>
<evidence type="ECO:0000313" key="2">
    <source>
        <dbReference type="EMBL" id="VFQ87294.1"/>
    </source>
</evidence>
<gene>
    <name evidence="2" type="ORF">CCAM_LOCUS29070</name>
</gene>
<dbReference type="AlphaFoldDB" id="A0A484MGU0"/>
<evidence type="ECO:0000313" key="3">
    <source>
        <dbReference type="Proteomes" id="UP000595140"/>
    </source>
</evidence>
<evidence type="ECO:0000256" key="1">
    <source>
        <dbReference type="SAM" id="MobiDB-lite"/>
    </source>
</evidence>
<feature type="region of interest" description="Disordered" evidence="1">
    <location>
        <begin position="1"/>
        <end position="31"/>
    </location>
</feature>
<feature type="compositionally biased region" description="Polar residues" evidence="1">
    <location>
        <begin position="1"/>
        <end position="12"/>
    </location>
</feature>
<dbReference type="EMBL" id="OOIL02003368">
    <property type="protein sequence ID" value="VFQ87294.1"/>
    <property type="molecule type" value="Genomic_DNA"/>
</dbReference>
<dbReference type="Proteomes" id="UP000595140">
    <property type="component" value="Unassembled WGS sequence"/>
</dbReference>
<protein>
    <submittedName>
        <fullName evidence="2">Uncharacterized protein</fullName>
    </submittedName>
</protein>
<sequence>MVQTSYCGSSPSLFVASQPGPPSPSPTVNRSSPRADYFPVVISFLDGFFSRIPITSSHLLIYHITPARNQFLLRKSQWFPGFNPQITADSIRIRDEFGPYLAASDTLSFYRNEWKSGLKFIFPVSFTREGSHGKL</sequence>
<organism evidence="2 3">
    <name type="scientific">Cuscuta campestris</name>
    <dbReference type="NCBI Taxonomy" id="132261"/>
    <lineage>
        <taxon>Eukaryota</taxon>
        <taxon>Viridiplantae</taxon>
        <taxon>Streptophyta</taxon>
        <taxon>Embryophyta</taxon>
        <taxon>Tracheophyta</taxon>
        <taxon>Spermatophyta</taxon>
        <taxon>Magnoliopsida</taxon>
        <taxon>eudicotyledons</taxon>
        <taxon>Gunneridae</taxon>
        <taxon>Pentapetalae</taxon>
        <taxon>asterids</taxon>
        <taxon>lamiids</taxon>
        <taxon>Solanales</taxon>
        <taxon>Convolvulaceae</taxon>
        <taxon>Cuscuteae</taxon>
        <taxon>Cuscuta</taxon>
        <taxon>Cuscuta subgen. Grammica</taxon>
        <taxon>Cuscuta sect. Cleistogrammica</taxon>
    </lineage>
</organism>
<accession>A0A484MGU0</accession>
<name>A0A484MGU0_9ASTE</name>
<keyword evidence="3" id="KW-1185">Reference proteome</keyword>